<dbReference type="InterPro" id="IPR018306">
    <property type="entry name" value="Phage_T5_Orf172_DNA-bd"/>
</dbReference>
<feature type="domain" description="Bacteriophage T5 Orf172 DNA-binding" evidence="1">
    <location>
        <begin position="161"/>
        <end position="238"/>
    </location>
</feature>
<dbReference type="STRING" id="1193518.BN13_760008"/>
<dbReference type="OrthoDB" id="7058011at2"/>
<comment type="caution">
    <text evidence="2">The sequence shown here is derived from an EMBL/GenBank/DDBJ whole genome shotgun (WGS) entry which is preliminary data.</text>
</comment>
<organism evidence="2 3">
    <name type="scientific">Nostocoides jenkinsii Ben 74</name>
    <dbReference type="NCBI Taxonomy" id="1193518"/>
    <lineage>
        <taxon>Bacteria</taxon>
        <taxon>Bacillati</taxon>
        <taxon>Actinomycetota</taxon>
        <taxon>Actinomycetes</taxon>
        <taxon>Micrococcales</taxon>
        <taxon>Intrasporangiaceae</taxon>
        <taxon>Nostocoides</taxon>
    </lineage>
</organism>
<protein>
    <recommendedName>
        <fullName evidence="1">Bacteriophage T5 Orf172 DNA-binding domain-containing protein</fullName>
    </recommendedName>
</protein>
<dbReference type="EMBL" id="CAJC01000190">
    <property type="protein sequence ID" value="CCI54558.1"/>
    <property type="molecule type" value="Genomic_DNA"/>
</dbReference>
<dbReference type="SMART" id="SM00974">
    <property type="entry name" value="T5orf172"/>
    <property type="match status" value="1"/>
</dbReference>
<name>A0A077MG95_9MICO</name>
<dbReference type="AlphaFoldDB" id="A0A077MG95"/>
<dbReference type="Pfam" id="PF13455">
    <property type="entry name" value="MUG113"/>
    <property type="match status" value="1"/>
</dbReference>
<evidence type="ECO:0000313" key="2">
    <source>
        <dbReference type="EMBL" id="CCI54558.1"/>
    </source>
</evidence>
<gene>
    <name evidence="2" type="ORF">BN13_760008</name>
</gene>
<keyword evidence="3" id="KW-1185">Reference proteome</keyword>
<dbReference type="Proteomes" id="UP000035720">
    <property type="component" value="Unassembled WGS sequence"/>
</dbReference>
<dbReference type="RefSeq" id="WP_157038569.1">
    <property type="nucleotide sequence ID" value="NZ_HF571038.1"/>
</dbReference>
<evidence type="ECO:0000313" key="3">
    <source>
        <dbReference type="Proteomes" id="UP000035720"/>
    </source>
</evidence>
<proteinExistence type="predicted"/>
<accession>A0A077MG95</accession>
<reference evidence="2 3" key="1">
    <citation type="journal article" date="2013" name="ISME J.">
        <title>A metabolic model for members of the genus Tetrasphaera involved in enhanced biological phosphorus removal.</title>
        <authorList>
            <person name="Kristiansen R."/>
            <person name="Nguyen H.T.T."/>
            <person name="Saunders A.M."/>
            <person name="Nielsen J.L."/>
            <person name="Wimmer R."/>
            <person name="Le V.Q."/>
            <person name="McIlroy S.J."/>
            <person name="Petrovski S."/>
            <person name="Seviour R.J."/>
            <person name="Calteau A."/>
            <person name="Nielsen K.L."/>
            <person name="Nielsen P.H."/>
        </authorList>
    </citation>
    <scope>NUCLEOTIDE SEQUENCE [LARGE SCALE GENOMIC DNA]</scope>
    <source>
        <strain evidence="2 3">Ben 74</strain>
    </source>
</reference>
<evidence type="ECO:0000259" key="1">
    <source>
        <dbReference type="SMART" id="SM00974"/>
    </source>
</evidence>
<sequence>MPTRDHILSELRRIGADLGRAPGKRVFERETGIRESDWAGKYWVRWSDAVAEAGLSPNVLNPRLDDAVVAQALATEIRRLGRVPIINELKMRSAEDSDFPNAKTFQRQGGKAGMVEMVRQFCQADPGKWADVLGMLPEPAEPLPAAMASEPELVRGYVYLIKSGKRFKIGLSTDVQRRLLQLNTGMPEAGELIHVITTDDPAGIESYWHRRFAAKRVRPDAEWFDLNADDVRAFRPRRFQ</sequence>